<reference evidence="6 7" key="1">
    <citation type="submission" date="2021-08" db="EMBL/GenBank/DDBJ databases">
        <authorList>
            <person name="Peeters C."/>
        </authorList>
    </citation>
    <scope>NUCLEOTIDE SEQUENCE [LARGE SCALE GENOMIC DNA]</scope>
    <source>
        <strain evidence="6 7">LMG 32289</strain>
    </source>
</reference>
<dbReference type="SUPFAM" id="SSF46785">
    <property type="entry name" value="Winged helix' DNA-binding domain"/>
    <property type="match status" value="1"/>
</dbReference>
<dbReference type="InterPro" id="IPR012318">
    <property type="entry name" value="HTH_CRP"/>
</dbReference>
<evidence type="ECO:0000256" key="1">
    <source>
        <dbReference type="ARBA" id="ARBA00023015"/>
    </source>
</evidence>
<dbReference type="RefSeq" id="WP_318036269.1">
    <property type="nucleotide sequence ID" value="NZ_CAJZAG010000002.1"/>
</dbReference>
<dbReference type="PRINTS" id="PR00034">
    <property type="entry name" value="HTHCRP"/>
</dbReference>
<dbReference type="EMBL" id="CAJZAG010000002">
    <property type="protein sequence ID" value="CAG9165991.1"/>
    <property type="molecule type" value="Genomic_DNA"/>
</dbReference>
<organism evidence="6 7">
    <name type="scientific">Cupriavidus pampae</name>
    <dbReference type="NCBI Taxonomy" id="659251"/>
    <lineage>
        <taxon>Bacteria</taxon>
        <taxon>Pseudomonadati</taxon>
        <taxon>Pseudomonadota</taxon>
        <taxon>Betaproteobacteria</taxon>
        <taxon>Burkholderiales</taxon>
        <taxon>Burkholderiaceae</taxon>
        <taxon>Cupriavidus</taxon>
    </lineage>
</organism>
<dbReference type="InterPro" id="IPR000595">
    <property type="entry name" value="cNMP-bd_dom"/>
</dbReference>
<dbReference type="InterPro" id="IPR014710">
    <property type="entry name" value="RmlC-like_jellyroll"/>
</dbReference>
<evidence type="ECO:0000259" key="4">
    <source>
        <dbReference type="PROSITE" id="PS50042"/>
    </source>
</evidence>
<evidence type="ECO:0000313" key="6">
    <source>
        <dbReference type="EMBL" id="CAG9165991.1"/>
    </source>
</evidence>
<evidence type="ECO:0000259" key="5">
    <source>
        <dbReference type="PROSITE" id="PS51063"/>
    </source>
</evidence>
<keyword evidence="3" id="KW-0804">Transcription</keyword>
<evidence type="ECO:0000256" key="2">
    <source>
        <dbReference type="ARBA" id="ARBA00023125"/>
    </source>
</evidence>
<sequence>MASCLDDDHVGRLEAVVSHWRMVHRGERLFRAGDHFRSLYALRSGSVKTVTSDTCGGEHVTGFFMAGETLGLGAISTDAYDCDAIALEDSSVCVIPFGPMEALCRELKPLQHQFHRLLSTEIVRESRQMTLLSGMSAERRVAAFLVDLSRRLQQRGYSPRSLTLRMTREEIGNYLGIKLETVSRAFSRFQREGLLHVDGKHVELFDVEALALV</sequence>
<dbReference type="Proteomes" id="UP000706525">
    <property type="component" value="Unassembled WGS sequence"/>
</dbReference>
<dbReference type="Pfam" id="PF13545">
    <property type="entry name" value="HTH_Crp_2"/>
    <property type="match status" value="1"/>
</dbReference>
<dbReference type="InterPro" id="IPR018490">
    <property type="entry name" value="cNMP-bd_dom_sf"/>
</dbReference>
<dbReference type="CDD" id="cd00038">
    <property type="entry name" value="CAP_ED"/>
    <property type="match status" value="1"/>
</dbReference>
<dbReference type="PANTHER" id="PTHR24567:SF75">
    <property type="entry name" value="FUMARATE AND NITRATE REDUCTION REGULATORY PROTEIN"/>
    <property type="match status" value="1"/>
</dbReference>
<proteinExistence type="predicted"/>
<evidence type="ECO:0000256" key="3">
    <source>
        <dbReference type="ARBA" id="ARBA00023163"/>
    </source>
</evidence>
<evidence type="ECO:0000313" key="7">
    <source>
        <dbReference type="Proteomes" id="UP000706525"/>
    </source>
</evidence>
<gene>
    <name evidence="6" type="primary">fnr_2</name>
    <name evidence="6" type="ORF">LMG32289_00899</name>
</gene>
<protein>
    <submittedName>
        <fullName evidence="6">Fumarate and nitrate reduction regulatory protein</fullName>
    </submittedName>
</protein>
<feature type="domain" description="HTH crp-type" evidence="5">
    <location>
        <begin position="135"/>
        <end position="208"/>
    </location>
</feature>
<dbReference type="Pfam" id="PF00027">
    <property type="entry name" value="cNMP_binding"/>
    <property type="match status" value="1"/>
</dbReference>
<dbReference type="PANTHER" id="PTHR24567">
    <property type="entry name" value="CRP FAMILY TRANSCRIPTIONAL REGULATORY PROTEIN"/>
    <property type="match status" value="1"/>
</dbReference>
<dbReference type="PROSITE" id="PS50042">
    <property type="entry name" value="CNMP_BINDING_3"/>
    <property type="match status" value="1"/>
</dbReference>
<dbReference type="PROSITE" id="PS51063">
    <property type="entry name" value="HTH_CRP_2"/>
    <property type="match status" value="1"/>
</dbReference>
<dbReference type="CDD" id="cd00092">
    <property type="entry name" value="HTH_CRP"/>
    <property type="match status" value="1"/>
</dbReference>
<name>A0ABM8WF83_9BURK</name>
<dbReference type="Gene3D" id="1.10.10.10">
    <property type="entry name" value="Winged helix-like DNA-binding domain superfamily/Winged helix DNA-binding domain"/>
    <property type="match status" value="1"/>
</dbReference>
<dbReference type="InterPro" id="IPR036390">
    <property type="entry name" value="WH_DNA-bd_sf"/>
</dbReference>
<dbReference type="InterPro" id="IPR050397">
    <property type="entry name" value="Env_Response_Regulators"/>
</dbReference>
<comment type="caution">
    <text evidence="6">The sequence shown here is derived from an EMBL/GenBank/DDBJ whole genome shotgun (WGS) entry which is preliminary data.</text>
</comment>
<dbReference type="SUPFAM" id="SSF51206">
    <property type="entry name" value="cAMP-binding domain-like"/>
    <property type="match status" value="1"/>
</dbReference>
<feature type="domain" description="Cyclic nucleotide-binding" evidence="4">
    <location>
        <begin position="1"/>
        <end position="75"/>
    </location>
</feature>
<keyword evidence="7" id="KW-1185">Reference proteome</keyword>
<accession>A0ABM8WF83</accession>
<dbReference type="SMART" id="SM00100">
    <property type="entry name" value="cNMP"/>
    <property type="match status" value="1"/>
</dbReference>
<keyword evidence="2" id="KW-0238">DNA-binding</keyword>
<dbReference type="Gene3D" id="2.60.120.10">
    <property type="entry name" value="Jelly Rolls"/>
    <property type="match status" value="1"/>
</dbReference>
<dbReference type="SMART" id="SM00419">
    <property type="entry name" value="HTH_CRP"/>
    <property type="match status" value="1"/>
</dbReference>
<keyword evidence="1" id="KW-0805">Transcription regulation</keyword>
<dbReference type="InterPro" id="IPR036388">
    <property type="entry name" value="WH-like_DNA-bd_sf"/>
</dbReference>